<proteinExistence type="predicted"/>
<evidence type="ECO:0000313" key="2">
    <source>
        <dbReference type="EMBL" id="JAS08280.1"/>
    </source>
</evidence>
<gene>
    <name evidence="2" type="ORF">g.9869</name>
</gene>
<feature type="region of interest" description="Disordered" evidence="1">
    <location>
        <begin position="130"/>
        <end position="154"/>
    </location>
</feature>
<accession>A0A1B6C4X5</accession>
<evidence type="ECO:0000256" key="1">
    <source>
        <dbReference type="SAM" id="MobiDB-lite"/>
    </source>
</evidence>
<organism evidence="2">
    <name type="scientific">Clastoptera arizonana</name>
    <name type="common">Arizona spittle bug</name>
    <dbReference type="NCBI Taxonomy" id="38151"/>
    <lineage>
        <taxon>Eukaryota</taxon>
        <taxon>Metazoa</taxon>
        <taxon>Ecdysozoa</taxon>
        <taxon>Arthropoda</taxon>
        <taxon>Hexapoda</taxon>
        <taxon>Insecta</taxon>
        <taxon>Pterygota</taxon>
        <taxon>Neoptera</taxon>
        <taxon>Paraneoptera</taxon>
        <taxon>Hemiptera</taxon>
        <taxon>Auchenorrhyncha</taxon>
        <taxon>Cercopoidea</taxon>
        <taxon>Clastopteridae</taxon>
        <taxon>Clastoptera</taxon>
    </lineage>
</organism>
<name>A0A1B6C4X5_9HEMI</name>
<dbReference type="AlphaFoldDB" id="A0A1B6C4X5"/>
<feature type="compositionally biased region" description="Polar residues" evidence="1">
    <location>
        <begin position="130"/>
        <end position="140"/>
    </location>
</feature>
<reference evidence="2" key="1">
    <citation type="submission" date="2015-12" db="EMBL/GenBank/DDBJ databases">
        <title>De novo transcriptome assembly of four potential Pierce s Disease insect vectors from Arizona vineyards.</title>
        <authorList>
            <person name="Tassone E.E."/>
        </authorList>
    </citation>
    <scope>NUCLEOTIDE SEQUENCE</scope>
</reference>
<feature type="non-terminal residue" evidence="2">
    <location>
        <position position="1"/>
    </location>
</feature>
<sequence>LCDVIQAVVVAQLLVQVRCHFFFPGPAPSPNFRPAQHPGFDYDHRRFLTALPRPQPLLEDLPVIPPPYQPLQLIPPAYPGLPPIQFYRLPDQTVVVPLKGVSGFPPFIERLVQRIQTYYSIYNPIESLTRPPSYNSASTKQPDDMETSDPPRDKPVQAVHIMSNQKPQESSTVVGEVETSTSKTKVKDNISTLTIYEVQPSESTTIPTTTLFPDEDASTFPPDITGTTEEPNFISPENASVAALSSPDFKYENFPIDKFFYKSPMKRSRYYKL</sequence>
<dbReference type="EMBL" id="GEDC01029018">
    <property type="protein sequence ID" value="JAS08280.1"/>
    <property type="molecule type" value="Transcribed_RNA"/>
</dbReference>
<protein>
    <submittedName>
        <fullName evidence="2">Uncharacterized protein</fullName>
    </submittedName>
</protein>